<feature type="compositionally biased region" description="Basic and acidic residues" evidence="2">
    <location>
        <begin position="10"/>
        <end position="19"/>
    </location>
</feature>
<dbReference type="InterPro" id="IPR029767">
    <property type="entry name" value="WecB-like"/>
</dbReference>
<proteinExistence type="inferred from homology"/>
<keyword evidence="5" id="KW-1185">Reference proteome</keyword>
<protein>
    <submittedName>
        <fullName evidence="4">UDP-N-acetylglucosamine 2-epimerase (Non-hydrolyzing)</fullName>
        <ecNumber evidence="4">5.1.3.14</ecNumber>
    </submittedName>
</protein>
<dbReference type="EC" id="5.1.3.14" evidence="4"/>
<sequence>MSSAPAARSGSDRADRPAEGAEAPGHAAEAVRSAPADRPGSAEIVHIVGARPNFVKAAPVVAALEARGLRQSVVHTGQHYDDRMSAVFFRELGLPRPDVDLGVGSGSHAEQTAALMTGLEREFIERSPGLVVVYGDVNSTLAAGMVAAKLHIPVAHVEAGLRSFDWSMPEEVNRRLTDQLADVCFATSPEAVGHLAAEGVAVDRVHLVGNPMIDTLLARLDRFDTAALRERLDLPGSYVAATLHRPANVDDPETVARLVARLHEVADQIDVVMPVHPRGRASLDAAGLAEHPRMHLLEPLGYIDFVALVRGATAVVTDSGGVQEETTMLGVPCLTLRPNTERPITITHGSNRLVTDSELPGLVSKILAGAGTDTAALAAVPPMWDGGAGERIATVLADWTSGVPAPGPRRSA</sequence>
<dbReference type="SUPFAM" id="SSF53756">
    <property type="entry name" value="UDP-Glycosyltransferase/glycogen phosphorylase"/>
    <property type="match status" value="1"/>
</dbReference>
<dbReference type="Pfam" id="PF02350">
    <property type="entry name" value="Epimerase_2"/>
    <property type="match status" value="1"/>
</dbReference>
<evidence type="ECO:0000259" key="3">
    <source>
        <dbReference type="Pfam" id="PF02350"/>
    </source>
</evidence>
<accession>A0A841EEP6</accession>
<feature type="compositionally biased region" description="Low complexity" evidence="2">
    <location>
        <begin position="20"/>
        <end position="30"/>
    </location>
</feature>
<dbReference type="Proteomes" id="UP000578077">
    <property type="component" value="Unassembled WGS sequence"/>
</dbReference>
<comment type="caution">
    <text evidence="4">The sequence shown here is derived from an EMBL/GenBank/DDBJ whole genome shotgun (WGS) entry which is preliminary data.</text>
</comment>
<dbReference type="NCBIfam" id="TIGR00236">
    <property type="entry name" value="wecB"/>
    <property type="match status" value="1"/>
</dbReference>
<evidence type="ECO:0000256" key="2">
    <source>
        <dbReference type="SAM" id="MobiDB-lite"/>
    </source>
</evidence>
<gene>
    <name evidence="4" type="ORF">HNR25_003129</name>
</gene>
<reference evidence="4 5" key="1">
    <citation type="submission" date="2020-08" db="EMBL/GenBank/DDBJ databases">
        <title>Sequencing the genomes of 1000 actinobacteria strains.</title>
        <authorList>
            <person name="Klenk H.-P."/>
        </authorList>
    </citation>
    <scope>NUCLEOTIDE SEQUENCE [LARGE SCALE GENOMIC DNA]</scope>
    <source>
        <strain evidence="4 5">DSM 44593</strain>
    </source>
</reference>
<organism evidence="4 5">
    <name type="scientific">Streptomonospora salina</name>
    <dbReference type="NCBI Taxonomy" id="104205"/>
    <lineage>
        <taxon>Bacteria</taxon>
        <taxon>Bacillati</taxon>
        <taxon>Actinomycetota</taxon>
        <taxon>Actinomycetes</taxon>
        <taxon>Streptosporangiales</taxon>
        <taxon>Nocardiopsidaceae</taxon>
        <taxon>Streptomonospora</taxon>
    </lineage>
</organism>
<evidence type="ECO:0000313" key="4">
    <source>
        <dbReference type="EMBL" id="MBB5999378.1"/>
    </source>
</evidence>
<dbReference type="CDD" id="cd03786">
    <property type="entry name" value="GTB_UDP-GlcNAc_2-Epimerase"/>
    <property type="match status" value="1"/>
</dbReference>
<dbReference type="PANTHER" id="PTHR43174:SF1">
    <property type="entry name" value="UDP-N-ACETYLGLUCOSAMINE 2-EPIMERASE"/>
    <property type="match status" value="1"/>
</dbReference>
<feature type="region of interest" description="Disordered" evidence="2">
    <location>
        <begin position="1"/>
        <end position="37"/>
    </location>
</feature>
<comment type="similarity">
    <text evidence="1">Belongs to the UDP-N-acetylglucosamine 2-epimerase family.</text>
</comment>
<keyword evidence="1 4" id="KW-0413">Isomerase</keyword>
<evidence type="ECO:0000256" key="1">
    <source>
        <dbReference type="RuleBase" id="RU003513"/>
    </source>
</evidence>
<dbReference type="AlphaFoldDB" id="A0A841EEP6"/>
<name>A0A841EEP6_9ACTN</name>
<feature type="domain" description="UDP-N-acetylglucosamine 2-epimerase" evidence="3">
    <location>
        <begin position="64"/>
        <end position="396"/>
    </location>
</feature>
<dbReference type="EMBL" id="JACHLY010000001">
    <property type="protein sequence ID" value="MBB5999378.1"/>
    <property type="molecule type" value="Genomic_DNA"/>
</dbReference>
<dbReference type="GO" id="GO:0008761">
    <property type="term" value="F:UDP-N-acetylglucosamine 2-epimerase activity"/>
    <property type="evidence" value="ECO:0007669"/>
    <property type="project" value="UniProtKB-EC"/>
</dbReference>
<dbReference type="InterPro" id="IPR003331">
    <property type="entry name" value="UDP_GlcNAc_Epimerase_2_dom"/>
</dbReference>
<dbReference type="Gene3D" id="3.40.50.2000">
    <property type="entry name" value="Glycogen Phosphorylase B"/>
    <property type="match status" value="2"/>
</dbReference>
<dbReference type="PANTHER" id="PTHR43174">
    <property type="entry name" value="UDP-N-ACETYLGLUCOSAMINE 2-EPIMERASE"/>
    <property type="match status" value="1"/>
</dbReference>
<evidence type="ECO:0000313" key="5">
    <source>
        <dbReference type="Proteomes" id="UP000578077"/>
    </source>
</evidence>